<proteinExistence type="predicted"/>
<dbReference type="EMBL" id="GBXM01094651">
    <property type="protein sequence ID" value="JAH13926.1"/>
    <property type="molecule type" value="Transcribed_RNA"/>
</dbReference>
<reference evidence="1" key="1">
    <citation type="submission" date="2014-11" db="EMBL/GenBank/DDBJ databases">
        <authorList>
            <person name="Amaro Gonzalez C."/>
        </authorList>
    </citation>
    <scope>NUCLEOTIDE SEQUENCE</scope>
</reference>
<organism evidence="1">
    <name type="scientific">Anguilla anguilla</name>
    <name type="common">European freshwater eel</name>
    <name type="synonym">Muraena anguilla</name>
    <dbReference type="NCBI Taxonomy" id="7936"/>
    <lineage>
        <taxon>Eukaryota</taxon>
        <taxon>Metazoa</taxon>
        <taxon>Chordata</taxon>
        <taxon>Craniata</taxon>
        <taxon>Vertebrata</taxon>
        <taxon>Euteleostomi</taxon>
        <taxon>Actinopterygii</taxon>
        <taxon>Neopterygii</taxon>
        <taxon>Teleostei</taxon>
        <taxon>Anguilliformes</taxon>
        <taxon>Anguillidae</taxon>
        <taxon>Anguilla</taxon>
    </lineage>
</organism>
<accession>A0A0E9QAN2</accession>
<evidence type="ECO:0000313" key="1">
    <source>
        <dbReference type="EMBL" id="JAH13926.1"/>
    </source>
</evidence>
<name>A0A0E9QAN2_ANGAN</name>
<reference evidence="1" key="2">
    <citation type="journal article" date="2015" name="Fish Shellfish Immunol.">
        <title>Early steps in the European eel (Anguilla anguilla)-Vibrio vulnificus interaction in the gills: Role of the RtxA13 toxin.</title>
        <authorList>
            <person name="Callol A."/>
            <person name="Pajuelo D."/>
            <person name="Ebbesson L."/>
            <person name="Teles M."/>
            <person name="MacKenzie S."/>
            <person name="Amaro C."/>
        </authorList>
    </citation>
    <scope>NUCLEOTIDE SEQUENCE</scope>
</reference>
<dbReference type="AlphaFoldDB" id="A0A0E9QAN2"/>
<protein>
    <submittedName>
        <fullName evidence="1">Uncharacterized protein</fullName>
    </submittedName>
</protein>
<sequence>MVSAFLCVAGRKGAGRGWPSGQRCFSSVFLECWKCWCFH</sequence>